<comment type="similarity">
    <text evidence="2">Belongs to the NADH dehydrogenase family.</text>
</comment>
<proteinExistence type="inferred from homology"/>
<dbReference type="InterPro" id="IPR002048">
    <property type="entry name" value="EF_hand_dom"/>
</dbReference>
<evidence type="ECO:0000256" key="3">
    <source>
        <dbReference type="ARBA" id="ARBA00022630"/>
    </source>
</evidence>
<keyword evidence="7" id="KW-0560">Oxidoreductase</keyword>
<dbReference type="Gene3D" id="3.50.50.100">
    <property type="match status" value="3"/>
</dbReference>
<dbReference type="OrthoDB" id="3244603at2759"/>
<dbReference type="GO" id="GO:0005509">
    <property type="term" value="F:calcium ion binding"/>
    <property type="evidence" value="ECO:0007669"/>
    <property type="project" value="InterPro"/>
</dbReference>
<gene>
    <name evidence="10" type="ORF">DERYTH_LOCUS12680</name>
</gene>
<keyword evidence="5" id="KW-0106">Calcium</keyword>
<name>A0A9N9EXS2_9GLOM</name>
<dbReference type="PROSITE" id="PS00018">
    <property type="entry name" value="EF_HAND_1"/>
    <property type="match status" value="2"/>
</dbReference>
<dbReference type="SMART" id="SM00054">
    <property type="entry name" value="EFh"/>
    <property type="match status" value="2"/>
</dbReference>
<evidence type="ECO:0000256" key="5">
    <source>
        <dbReference type="ARBA" id="ARBA00022837"/>
    </source>
</evidence>
<evidence type="ECO:0000313" key="11">
    <source>
        <dbReference type="Proteomes" id="UP000789405"/>
    </source>
</evidence>
<dbReference type="SUPFAM" id="SSF51905">
    <property type="entry name" value="FAD/NAD(P)-binding domain"/>
    <property type="match status" value="2"/>
</dbReference>
<sequence>MIRKLTNVYNFRAEHAYRKLLSFHANSSPQFFIEILTTALLVELDYNTFEARLKEHEEKTIKISTRKGGPKGLVIAEHLFDEKDYEANSKRPRLVILGSGWGAVSLIKGLDKSKYHVTIVSPQNYFLFTPLLPSATVGTLEPRSIIKGVDAHYIEAKATDVIFDEKLVEITPGNDPNASFYVPYDKLVVAVGSESITHGIEGLEYCHTLKSINDARKIRSKIMDNFENATLPTTSPEERKRLLSFVVCGGGPTGVEFAAELYDFLTEDVVKYFPTVLRNEVQVNIIQSSDHILNTYDAKISDFAESEKQETKKLEYGLCLWSTGIAMNPLTKIISDKLPEQQNKRALVTDNRLRLKGIQDSSVYAIGDCATIENPNLVRGLMKFFTDCDADKNGHLSYDEFVTLAKKIAKKYPLTVNHLAHADKLFYRYDTDKSGTLELDELRCMLEDIDKKVTSLPATAQVANQQGKYLGKKLNRIILATETSIFPSSMDYSEDSDSSNPDIDDKLAPFEYAHLGSLAYIGNAAVADFGLGWTWMGGLSAVYLWRSIYFSEQVSLRTRALLAFDWTK</sequence>
<comment type="subcellular location">
    <subcellularLocation>
        <location evidence="1">Mitochondrion inner membrane</location>
        <topology evidence="1">Peripheral membrane protein</topology>
        <orientation evidence="1">Intermembrane side</orientation>
    </subcellularLocation>
</comment>
<dbReference type="Pfam" id="PF13499">
    <property type="entry name" value="EF-hand_7"/>
    <property type="match status" value="1"/>
</dbReference>
<evidence type="ECO:0000256" key="1">
    <source>
        <dbReference type="ARBA" id="ARBA00004137"/>
    </source>
</evidence>
<dbReference type="InterPro" id="IPR023753">
    <property type="entry name" value="FAD/NAD-binding_dom"/>
</dbReference>
<evidence type="ECO:0000256" key="8">
    <source>
        <dbReference type="ARBA" id="ARBA00023027"/>
    </source>
</evidence>
<dbReference type="InterPro" id="IPR054585">
    <property type="entry name" value="NDH2-like_C"/>
</dbReference>
<dbReference type="PROSITE" id="PS50222">
    <property type="entry name" value="EF_HAND_2"/>
    <property type="match status" value="2"/>
</dbReference>
<dbReference type="GO" id="GO:0005743">
    <property type="term" value="C:mitochondrial inner membrane"/>
    <property type="evidence" value="ECO:0007669"/>
    <property type="project" value="UniProtKB-SubCell"/>
</dbReference>
<dbReference type="Pfam" id="PF22366">
    <property type="entry name" value="NDH2_C"/>
    <property type="match status" value="1"/>
</dbReference>
<keyword evidence="4" id="KW-0274">FAD</keyword>
<protein>
    <submittedName>
        <fullName evidence="10">23906_t:CDS:1</fullName>
    </submittedName>
</protein>
<comment type="caution">
    <text evidence="10">The sequence shown here is derived from an EMBL/GenBank/DDBJ whole genome shotgun (WGS) entry which is preliminary data.</text>
</comment>
<evidence type="ECO:0000256" key="7">
    <source>
        <dbReference type="ARBA" id="ARBA00023002"/>
    </source>
</evidence>
<dbReference type="InterPro" id="IPR018247">
    <property type="entry name" value="EF_Hand_1_Ca_BS"/>
</dbReference>
<evidence type="ECO:0000256" key="4">
    <source>
        <dbReference type="ARBA" id="ARBA00022827"/>
    </source>
</evidence>
<evidence type="ECO:0000259" key="9">
    <source>
        <dbReference type="PROSITE" id="PS50222"/>
    </source>
</evidence>
<dbReference type="PANTHER" id="PTHR43706:SF50">
    <property type="entry name" value="NADH DEHYDROGENASE (UBIQUINONE)-RELATED"/>
    <property type="match status" value="1"/>
</dbReference>
<evidence type="ECO:0000256" key="2">
    <source>
        <dbReference type="ARBA" id="ARBA00005272"/>
    </source>
</evidence>
<dbReference type="GO" id="GO:0003954">
    <property type="term" value="F:NADH dehydrogenase activity"/>
    <property type="evidence" value="ECO:0007669"/>
    <property type="project" value="InterPro"/>
</dbReference>
<dbReference type="Pfam" id="PF07992">
    <property type="entry name" value="Pyr_redox_2"/>
    <property type="match status" value="1"/>
</dbReference>
<dbReference type="PRINTS" id="PR00368">
    <property type="entry name" value="FADPNR"/>
</dbReference>
<feature type="domain" description="EF-hand" evidence="9">
    <location>
        <begin position="417"/>
        <end position="452"/>
    </location>
</feature>
<dbReference type="SUPFAM" id="SSF47473">
    <property type="entry name" value="EF-hand"/>
    <property type="match status" value="1"/>
</dbReference>
<dbReference type="CDD" id="cd00051">
    <property type="entry name" value="EFh"/>
    <property type="match status" value="1"/>
</dbReference>
<reference evidence="10" key="1">
    <citation type="submission" date="2021-06" db="EMBL/GenBank/DDBJ databases">
        <authorList>
            <person name="Kallberg Y."/>
            <person name="Tangrot J."/>
            <person name="Rosling A."/>
        </authorList>
    </citation>
    <scope>NUCLEOTIDE SEQUENCE</scope>
    <source>
        <strain evidence="10">MA453B</strain>
    </source>
</reference>
<dbReference type="InterPro" id="IPR036188">
    <property type="entry name" value="FAD/NAD-bd_sf"/>
</dbReference>
<dbReference type="AlphaFoldDB" id="A0A9N9EXS2"/>
<evidence type="ECO:0000313" key="10">
    <source>
        <dbReference type="EMBL" id="CAG8696028.1"/>
    </source>
</evidence>
<accession>A0A9N9EXS2</accession>
<dbReference type="Proteomes" id="UP000789405">
    <property type="component" value="Unassembled WGS sequence"/>
</dbReference>
<keyword evidence="8" id="KW-0520">NAD</keyword>
<keyword evidence="3" id="KW-0285">Flavoprotein</keyword>
<feature type="non-terminal residue" evidence="10">
    <location>
        <position position="1"/>
    </location>
</feature>
<dbReference type="PANTHER" id="PTHR43706">
    <property type="entry name" value="NADH DEHYDROGENASE"/>
    <property type="match status" value="1"/>
</dbReference>
<organism evidence="10 11">
    <name type="scientific">Dentiscutata erythropus</name>
    <dbReference type="NCBI Taxonomy" id="1348616"/>
    <lineage>
        <taxon>Eukaryota</taxon>
        <taxon>Fungi</taxon>
        <taxon>Fungi incertae sedis</taxon>
        <taxon>Mucoromycota</taxon>
        <taxon>Glomeromycotina</taxon>
        <taxon>Glomeromycetes</taxon>
        <taxon>Diversisporales</taxon>
        <taxon>Gigasporaceae</taxon>
        <taxon>Dentiscutata</taxon>
    </lineage>
</organism>
<keyword evidence="11" id="KW-1185">Reference proteome</keyword>
<dbReference type="InterPro" id="IPR011992">
    <property type="entry name" value="EF-hand-dom_pair"/>
</dbReference>
<keyword evidence="6" id="KW-0809">Transit peptide</keyword>
<dbReference type="InterPro" id="IPR045024">
    <property type="entry name" value="NDH-2"/>
</dbReference>
<dbReference type="EMBL" id="CAJVPY010008447">
    <property type="protein sequence ID" value="CAG8696028.1"/>
    <property type="molecule type" value="Genomic_DNA"/>
</dbReference>
<evidence type="ECO:0000256" key="6">
    <source>
        <dbReference type="ARBA" id="ARBA00022946"/>
    </source>
</evidence>
<feature type="domain" description="EF-hand" evidence="9">
    <location>
        <begin position="376"/>
        <end position="411"/>
    </location>
</feature>